<dbReference type="Pfam" id="PF11913">
    <property type="entry name" value="DUF3431"/>
    <property type="match status" value="1"/>
</dbReference>
<dbReference type="Proteomes" id="UP000663671">
    <property type="component" value="Chromosome 2"/>
</dbReference>
<dbReference type="AlphaFoldDB" id="A0A8A1LY42"/>
<feature type="non-terminal residue" evidence="2">
    <location>
        <position position="247"/>
    </location>
</feature>
<dbReference type="EMBL" id="CP069109">
    <property type="protein sequence ID" value="QSS58819.1"/>
    <property type="molecule type" value="Genomic_DNA"/>
</dbReference>
<feature type="region of interest" description="Disordered" evidence="1">
    <location>
        <begin position="169"/>
        <end position="247"/>
    </location>
</feature>
<evidence type="ECO:0000256" key="1">
    <source>
        <dbReference type="SAM" id="MobiDB-lite"/>
    </source>
</evidence>
<sequence length="247" mass="27693">DTAILFLHADRNQWHNDDEKYDGRRMLQRFNIQHLMREGFVNMRCHPYPGCTGGLDLTTVPPVINTSESATIFGILQNLAILFPGSMRPPDHVAVGCCAQFGVTAGTIRQTPRKRYEELRQWLLDTSIPDQTSGRVMEYMWHSNVIARSMGGVISTALMGIAESTKARPFPHAEERLSSTKGTMTSSGMGQPPRPQSAANVSTHFEQQREGLVREIALPRTSPPKHQPTKPESGKRYHRKLTIPSFN</sequence>
<dbReference type="VEuPathDB" id="FungiDB:I7I51_08248"/>
<reference evidence="2" key="1">
    <citation type="submission" date="2021-01" db="EMBL/GenBank/DDBJ databases">
        <title>Chromosome-level genome assembly of a human fungal pathogen reveals clustering of transcriptionally co-regulated genes.</title>
        <authorList>
            <person name="Voorhies M."/>
            <person name="Cohen S."/>
            <person name="Shea T.P."/>
            <person name="Petrus S."/>
            <person name="Munoz J.F."/>
            <person name="Poplawski S."/>
            <person name="Goldman W.E."/>
            <person name="Michael T."/>
            <person name="Cuomo C.A."/>
            <person name="Sil A."/>
            <person name="Beyhan S."/>
        </authorList>
    </citation>
    <scope>NUCLEOTIDE SEQUENCE</scope>
    <source>
        <strain evidence="2">WU24</strain>
    </source>
</reference>
<dbReference type="OrthoDB" id="426718at2759"/>
<dbReference type="PANTHER" id="PTHR37490">
    <property type="entry name" value="EXPRESSED PROTEIN"/>
    <property type="match status" value="1"/>
</dbReference>
<dbReference type="InterPro" id="IPR021838">
    <property type="entry name" value="DUF3431"/>
</dbReference>
<evidence type="ECO:0000313" key="3">
    <source>
        <dbReference type="Proteomes" id="UP000663671"/>
    </source>
</evidence>
<feature type="compositionally biased region" description="Low complexity" evidence="1">
    <location>
        <begin position="179"/>
        <end position="190"/>
    </location>
</feature>
<dbReference type="PANTHER" id="PTHR37490:SF3">
    <property type="entry name" value="DUF3431 DOMAIN CONTAINING PROTEIN"/>
    <property type="match status" value="1"/>
</dbReference>
<name>A0A8A1LY42_AJECA</name>
<proteinExistence type="predicted"/>
<feature type="non-terminal residue" evidence="2">
    <location>
        <position position="1"/>
    </location>
</feature>
<evidence type="ECO:0000313" key="2">
    <source>
        <dbReference type="EMBL" id="QSS58819.1"/>
    </source>
</evidence>
<protein>
    <submittedName>
        <fullName evidence="2">Uncharacterized protein</fullName>
    </submittedName>
</protein>
<gene>
    <name evidence="2" type="ORF">I7I51_08248</name>
</gene>
<organism evidence="2 3">
    <name type="scientific">Ajellomyces capsulatus</name>
    <name type="common">Darling's disease fungus</name>
    <name type="synonym">Histoplasma capsulatum</name>
    <dbReference type="NCBI Taxonomy" id="5037"/>
    <lineage>
        <taxon>Eukaryota</taxon>
        <taxon>Fungi</taxon>
        <taxon>Dikarya</taxon>
        <taxon>Ascomycota</taxon>
        <taxon>Pezizomycotina</taxon>
        <taxon>Eurotiomycetes</taxon>
        <taxon>Eurotiomycetidae</taxon>
        <taxon>Onygenales</taxon>
        <taxon>Ajellomycetaceae</taxon>
        <taxon>Histoplasma</taxon>
    </lineage>
</organism>
<accession>A0A8A1LY42</accession>